<evidence type="ECO:0000256" key="1">
    <source>
        <dbReference type="SAM" id="SignalP"/>
    </source>
</evidence>
<sequence>MRVTLHTTLPSGSYFLLLLLLHPRLCPQRQFQREFGVFFFQHRALQRKNKPLQLCTRTSPRCSADAGPSARTRTPIGNWF</sequence>
<accession>A0A139ASC8</accession>
<gene>
    <name evidence="2" type="ORF">M427DRAFT_52884</name>
</gene>
<evidence type="ECO:0000313" key="3">
    <source>
        <dbReference type="Proteomes" id="UP000070544"/>
    </source>
</evidence>
<keyword evidence="3" id="KW-1185">Reference proteome</keyword>
<keyword evidence="1" id="KW-0732">Signal</keyword>
<name>A0A139ASC8_GONPJ</name>
<evidence type="ECO:0000313" key="2">
    <source>
        <dbReference type="EMBL" id="KXS19443.1"/>
    </source>
</evidence>
<protein>
    <recommendedName>
        <fullName evidence="4">Secreted protein</fullName>
    </recommendedName>
</protein>
<reference evidence="2 3" key="1">
    <citation type="journal article" date="2015" name="Genome Biol. Evol.">
        <title>Phylogenomic analyses indicate that early fungi evolved digesting cell walls of algal ancestors of land plants.</title>
        <authorList>
            <person name="Chang Y."/>
            <person name="Wang S."/>
            <person name="Sekimoto S."/>
            <person name="Aerts A.L."/>
            <person name="Choi C."/>
            <person name="Clum A."/>
            <person name="LaButti K.M."/>
            <person name="Lindquist E.A."/>
            <person name="Yee Ngan C."/>
            <person name="Ohm R.A."/>
            <person name="Salamov A.A."/>
            <person name="Grigoriev I.V."/>
            <person name="Spatafora J.W."/>
            <person name="Berbee M.L."/>
        </authorList>
    </citation>
    <scope>NUCLEOTIDE SEQUENCE [LARGE SCALE GENOMIC DNA]</scope>
    <source>
        <strain evidence="2 3">JEL478</strain>
    </source>
</reference>
<feature type="chain" id="PRO_5007296394" description="Secreted protein" evidence="1">
    <location>
        <begin position="29"/>
        <end position="80"/>
    </location>
</feature>
<organism evidence="2 3">
    <name type="scientific">Gonapodya prolifera (strain JEL478)</name>
    <name type="common">Monoblepharis prolifera</name>
    <dbReference type="NCBI Taxonomy" id="1344416"/>
    <lineage>
        <taxon>Eukaryota</taxon>
        <taxon>Fungi</taxon>
        <taxon>Fungi incertae sedis</taxon>
        <taxon>Chytridiomycota</taxon>
        <taxon>Chytridiomycota incertae sedis</taxon>
        <taxon>Monoblepharidomycetes</taxon>
        <taxon>Monoblepharidales</taxon>
        <taxon>Gonapodyaceae</taxon>
        <taxon>Gonapodya</taxon>
    </lineage>
</organism>
<dbReference type="AlphaFoldDB" id="A0A139ASC8"/>
<evidence type="ECO:0008006" key="4">
    <source>
        <dbReference type="Google" id="ProtNLM"/>
    </source>
</evidence>
<dbReference type="Proteomes" id="UP000070544">
    <property type="component" value="Unassembled WGS sequence"/>
</dbReference>
<dbReference type="EMBL" id="KQ965738">
    <property type="protein sequence ID" value="KXS19443.1"/>
    <property type="molecule type" value="Genomic_DNA"/>
</dbReference>
<proteinExistence type="predicted"/>
<feature type="signal peptide" evidence="1">
    <location>
        <begin position="1"/>
        <end position="28"/>
    </location>
</feature>